<dbReference type="OrthoDB" id="9780685at2"/>
<sequence length="379" mass="40821">MSADFSILDPETLAAQALGFVDVGTGGIVPPVFPSTTYVRDEAYELVSGRLYSRADNPNYDLVEEVVARLEAGADAAVFASGNAAGAAIFQALRPGDRVLIPAVMYWALRGWIMNWAVPWGLKVEEVDMTDLEAVRIALANEKTALVWIETPANPSLEVTDIAAVVELAREVGARVAVDSTFATPVHTQPLVLGADLVMHSATKYLNGHSDVVAGIVVTREKDAFWDGLKKGRFQAGHVLGPFEAWLLLRGLRTLFVRVRAQSAAAMRIAERFEGDLRVEKVLYPGLPGFLGHEVARKQMKEGFGGMMSICVNGDALKVAGRLQLFKRATSLGGVESLVEHRATVEGAESSVAKNLLRLSVGIESVEDLIADLDQALGR</sequence>
<dbReference type="InterPro" id="IPR054542">
    <property type="entry name" value="Cys_met_metab_PP"/>
</dbReference>
<name>A0A5R8KDH4_9BACT</name>
<dbReference type="GO" id="GO:0003962">
    <property type="term" value="F:cystathionine gamma-synthase activity"/>
    <property type="evidence" value="ECO:0007669"/>
    <property type="project" value="TreeGrafter"/>
</dbReference>
<evidence type="ECO:0000256" key="1">
    <source>
        <dbReference type="ARBA" id="ARBA00001933"/>
    </source>
</evidence>
<dbReference type="InterPro" id="IPR015424">
    <property type="entry name" value="PyrdxlP-dep_Trfase"/>
</dbReference>
<dbReference type="RefSeq" id="WP_138086412.1">
    <property type="nucleotide sequence ID" value="NZ_VAUV01000008.1"/>
</dbReference>
<dbReference type="InterPro" id="IPR015421">
    <property type="entry name" value="PyrdxlP-dep_Trfase_major"/>
</dbReference>
<protein>
    <submittedName>
        <fullName evidence="6">Aminotransferase class I/II-fold pyridoxal phosphate-dependent enzyme</fullName>
    </submittedName>
</protein>
<reference evidence="6 7" key="1">
    <citation type="submission" date="2019-05" db="EMBL/GenBank/DDBJ databases">
        <title>Verrucobacter flavum gen. nov., sp. nov. a new member of the family Verrucomicrobiaceae.</title>
        <authorList>
            <person name="Szuroczki S."/>
            <person name="Abbaszade G."/>
            <person name="Szabo A."/>
            <person name="Felfoldi T."/>
            <person name="Schumann P."/>
            <person name="Boka K."/>
            <person name="Keki Z."/>
            <person name="Toumi M."/>
            <person name="Toth E."/>
        </authorList>
    </citation>
    <scope>NUCLEOTIDE SEQUENCE [LARGE SCALE GENOMIC DNA]</scope>
    <source>
        <strain evidence="6 7">MG-N-17</strain>
    </source>
</reference>
<dbReference type="GO" id="GO:0008483">
    <property type="term" value="F:transaminase activity"/>
    <property type="evidence" value="ECO:0007669"/>
    <property type="project" value="UniProtKB-KW"/>
</dbReference>
<evidence type="ECO:0000256" key="2">
    <source>
        <dbReference type="ARBA" id="ARBA00009077"/>
    </source>
</evidence>
<dbReference type="GO" id="GO:0004123">
    <property type="term" value="F:cystathionine gamma-lyase activity"/>
    <property type="evidence" value="ECO:0007669"/>
    <property type="project" value="TreeGrafter"/>
</dbReference>
<dbReference type="GO" id="GO:0019343">
    <property type="term" value="P:cysteine biosynthetic process via cystathionine"/>
    <property type="evidence" value="ECO:0007669"/>
    <property type="project" value="TreeGrafter"/>
</dbReference>
<gene>
    <name evidence="6" type="ORF">FEM03_11515</name>
</gene>
<dbReference type="Proteomes" id="UP000306196">
    <property type="component" value="Unassembled WGS sequence"/>
</dbReference>
<proteinExistence type="inferred from homology"/>
<dbReference type="EMBL" id="VAUV01000008">
    <property type="protein sequence ID" value="TLD70356.1"/>
    <property type="molecule type" value="Genomic_DNA"/>
</dbReference>
<dbReference type="PIRSF" id="PIRSF001434">
    <property type="entry name" value="CGS"/>
    <property type="match status" value="1"/>
</dbReference>
<dbReference type="PANTHER" id="PTHR11808">
    <property type="entry name" value="TRANS-SULFURATION ENZYME FAMILY MEMBER"/>
    <property type="match status" value="1"/>
</dbReference>
<dbReference type="GO" id="GO:0019346">
    <property type="term" value="P:transsulfuration"/>
    <property type="evidence" value="ECO:0007669"/>
    <property type="project" value="InterPro"/>
</dbReference>
<evidence type="ECO:0000313" key="6">
    <source>
        <dbReference type="EMBL" id="TLD70356.1"/>
    </source>
</evidence>
<comment type="similarity">
    <text evidence="2 5">Belongs to the trans-sulfuration enzymes family.</text>
</comment>
<dbReference type="Gene3D" id="3.40.640.10">
    <property type="entry name" value="Type I PLP-dependent aspartate aminotransferase-like (Major domain)"/>
    <property type="match status" value="1"/>
</dbReference>
<feature type="modified residue" description="N6-(pyridoxal phosphate)lysine" evidence="4">
    <location>
        <position position="204"/>
    </location>
</feature>
<keyword evidence="6" id="KW-0808">Transferase</keyword>
<dbReference type="FunFam" id="3.40.640.10:FF:000046">
    <property type="entry name" value="Cystathionine gamma-lyase"/>
    <property type="match status" value="1"/>
</dbReference>
<accession>A0A5R8KDH4</accession>
<dbReference type="Pfam" id="PF01053">
    <property type="entry name" value="Cys_Met_Meta_PP"/>
    <property type="match status" value="1"/>
</dbReference>
<comment type="caution">
    <text evidence="6">The sequence shown here is derived from an EMBL/GenBank/DDBJ whole genome shotgun (WGS) entry which is preliminary data.</text>
</comment>
<organism evidence="6 7">
    <name type="scientific">Phragmitibacter flavus</name>
    <dbReference type="NCBI Taxonomy" id="2576071"/>
    <lineage>
        <taxon>Bacteria</taxon>
        <taxon>Pseudomonadati</taxon>
        <taxon>Verrucomicrobiota</taxon>
        <taxon>Verrucomicrobiia</taxon>
        <taxon>Verrucomicrobiales</taxon>
        <taxon>Verrucomicrobiaceae</taxon>
        <taxon>Phragmitibacter</taxon>
    </lineage>
</organism>
<keyword evidence="3 4" id="KW-0663">Pyridoxal phosphate</keyword>
<evidence type="ECO:0000313" key="7">
    <source>
        <dbReference type="Proteomes" id="UP000306196"/>
    </source>
</evidence>
<dbReference type="InterPro" id="IPR000277">
    <property type="entry name" value="Cys/Met-Metab_PyrdxlP-dep_enz"/>
</dbReference>
<dbReference type="PANTHER" id="PTHR11808:SF15">
    <property type="entry name" value="CYSTATHIONINE GAMMA-LYASE"/>
    <property type="match status" value="1"/>
</dbReference>
<keyword evidence="7" id="KW-1185">Reference proteome</keyword>
<dbReference type="InterPro" id="IPR015422">
    <property type="entry name" value="PyrdxlP-dep_Trfase_small"/>
</dbReference>
<dbReference type="AlphaFoldDB" id="A0A5R8KDH4"/>
<keyword evidence="6" id="KW-0032">Aminotransferase</keyword>
<dbReference type="GO" id="GO:0005737">
    <property type="term" value="C:cytoplasm"/>
    <property type="evidence" value="ECO:0007669"/>
    <property type="project" value="TreeGrafter"/>
</dbReference>
<dbReference type="GO" id="GO:0030170">
    <property type="term" value="F:pyridoxal phosphate binding"/>
    <property type="evidence" value="ECO:0007669"/>
    <property type="project" value="InterPro"/>
</dbReference>
<dbReference type="Gene3D" id="3.90.1150.10">
    <property type="entry name" value="Aspartate Aminotransferase, domain 1"/>
    <property type="match status" value="1"/>
</dbReference>
<dbReference type="CDD" id="cd00614">
    <property type="entry name" value="CGS_like"/>
    <property type="match status" value="1"/>
</dbReference>
<evidence type="ECO:0000256" key="5">
    <source>
        <dbReference type="RuleBase" id="RU362118"/>
    </source>
</evidence>
<dbReference type="SUPFAM" id="SSF53383">
    <property type="entry name" value="PLP-dependent transferases"/>
    <property type="match status" value="1"/>
</dbReference>
<evidence type="ECO:0000256" key="4">
    <source>
        <dbReference type="PIRSR" id="PIRSR001434-2"/>
    </source>
</evidence>
<comment type="cofactor">
    <cofactor evidence="1 5">
        <name>pyridoxal 5'-phosphate</name>
        <dbReference type="ChEBI" id="CHEBI:597326"/>
    </cofactor>
</comment>
<dbReference type="PROSITE" id="PS00868">
    <property type="entry name" value="CYS_MET_METAB_PP"/>
    <property type="match status" value="1"/>
</dbReference>
<evidence type="ECO:0000256" key="3">
    <source>
        <dbReference type="ARBA" id="ARBA00022898"/>
    </source>
</evidence>